<sequence length="85" mass="9515">MASMLLAKDILMSHALTNAARVSRFSSLTSALISDLLDKAFSFRDTLKMADLIATSHGEIVYWIITRSINGSHEFSFWTFWNGAD</sequence>
<reference evidence="1 2" key="1">
    <citation type="submission" date="2018-06" db="EMBL/GenBank/DDBJ databases">
        <title>Comparative genomics reveals the genomic features of Rhizophagus irregularis, R. cerebriforme, R. diaphanum and Gigaspora rosea, and their symbiotic lifestyle signature.</title>
        <authorList>
            <person name="Morin E."/>
            <person name="San Clemente H."/>
            <person name="Chen E.C.H."/>
            <person name="De La Providencia I."/>
            <person name="Hainaut M."/>
            <person name="Kuo A."/>
            <person name="Kohler A."/>
            <person name="Murat C."/>
            <person name="Tang N."/>
            <person name="Roy S."/>
            <person name="Loubradou J."/>
            <person name="Henrissat B."/>
            <person name="Grigoriev I.V."/>
            <person name="Corradi N."/>
            <person name="Roux C."/>
            <person name="Martin F.M."/>
        </authorList>
    </citation>
    <scope>NUCLEOTIDE SEQUENCE [LARGE SCALE GENOMIC DNA]</scope>
    <source>
        <strain evidence="1 2">DAOM 227022</strain>
    </source>
</reference>
<name>A0A397T0U4_9GLOM</name>
<accession>A0A397T0U4</accession>
<dbReference type="Proteomes" id="UP000265703">
    <property type="component" value="Unassembled WGS sequence"/>
</dbReference>
<evidence type="ECO:0000313" key="1">
    <source>
        <dbReference type="EMBL" id="RIA90506.1"/>
    </source>
</evidence>
<comment type="caution">
    <text evidence="1">The sequence shown here is derived from an EMBL/GenBank/DDBJ whole genome shotgun (WGS) entry which is preliminary data.</text>
</comment>
<dbReference type="EMBL" id="QKYT01000179">
    <property type="protein sequence ID" value="RIA90506.1"/>
    <property type="molecule type" value="Genomic_DNA"/>
</dbReference>
<protein>
    <submittedName>
        <fullName evidence="1">Uncharacterized protein</fullName>
    </submittedName>
</protein>
<proteinExistence type="predicted"/>
<dbReference type="AlphaFoldDB" id="A0A397T0U4"/>
<gene>
    <name evidence="1" type="ORF">C1645_823290</name>
</gene>
<organism evidence="1 2">
    <name type="scientific">Glomus cerebriforme</name>
    <dbReference type="NCBI Taxonomy" id="658196"/>
    <lineage>
        <taxon>Eukaryota</taxon>
        <taxon>Fungi</taxon>
        <taxon>Fungi incertae sedis</taxon>
        <taxon>Mucoromycota</taxon>
        <taxon>Glomeromycotina</taxon>
        <taxon>Glomeromycetes</taxon>
        <taxon>Glomerales</taxon>
        <taxon>Glomeraceae</taxon>
        <taxon>Glomus</taxon>
    </lineage>
</organism>
<keyword evidence="2" id="KW-1185">Reference proteome</keyword>
<evidence type="ECO:0000313" key="2">
    <source>
        <dbReference type="Proteomes" id="UP000265703"/>
    </source>
</evidence>